<evidence type="ECO:0000256" key="1">
    <source>
        <dbReference type="ARBA" id="ARBA00004651"/>
    </source>
</evidence>
<dbReference type="GO" id="GO:0071555">
    <property type="term" value="P:cell wall organization"/>
    <property type="evidence" value="ECO:0007669"/>
    <property type="project" value="InterPro"/>
</dbReference>
<feature type="transmembrane region" description="Helical" evidence="6">
    <location>
        <begin position="175"/>
        <end position="194"/>
    </location>
</feature>
<dbReference type="Proteomes" id="UP000006620">
    <property type="component" value="Chromosome"/>
</dbReference>
<dbReference type="CDD" id="cd01949">
    <property type="entry name" value="GGDEF"/>
    <property type="match status" value="1"/>
</dbReference>
<proteinExistence type="predicted"/>
<dbReference type="SMART" id="SM00091">
    <property type="entry name" value="PAS"/>
    <property type="match status" value="2"/>
</dbReference>
<dbReference type="EMBL" id="CP002869">
    <property type="protein sequence ID" value="AEI46282.1"/>
    <property type="molecule type" value="Genomic_DNA"/>
</dbReference>
<accession>F8FGY1</accession>
<keyword evidence="2" id="KW-1003">Cell membrane</keyword>
<dbReference type="InterPro" id="IPR001610">
    <property type="entry name" value="PAC"/>
</dbReference>
<protein>
    <submittedName>
        <fullName evidence="10">Cph22</fullName>
    </submittedName>
</protein>
<dbReference type="PATRIC" id="fig|1036673.3.peg.7268"/>
<dbReference type="AlphaFoldDB" id="F8FGY1"/>
<evidence type="ECO:0000259" key="9">
    <source>
        <dbReference type="PROSITE" id="PS50887"/>
    </source>
</evidence>
<dbReference type="PANTHER" id="PTHR44757">
    <property type="entry name" value="DIGUANYLATE CYCLASE DGCP"/>
    <property type="match status" value="1"/>
</dbReference>
<evidence type="ECO:0000256" key="4">
    <source>
        <dbReference type="ARBA" id="ARBA00022989"/>
    </source>
</evidence>
<feature type="domain" description="PAS" evidence="7">
    <location>
        <begin position="613"/>
        <end position="683"/>
    </location>
</feature>
<evidence type="ECO:0000259" key="8">
    <source>
        <dbReference type="PROSITE" id="PS50113"/>
    </source>
</evidence>
<evidence type="ECO:0000259" key="7">
    <source>
        <dbReference type="PROSITE" id="PS50112"/>
    </source>
</evidence>
<dbReference type="InterPro" id="IPR052155">
    <property type="entry name" value="Biofilm_reg_signaling"/>
</dbReference>
<reference evidence="11" key="1">
    <citation type="submission" date="2011-06" db="EMBL/GenBank/DDBJ databases">
        <title>Complete genome sequence of Paenibacillus mucilaginosus KNP414.</title>
        <authorList>
            <person name="Wang J."/>
            <person name="Hu S."/>
            <person name="Hu X."/>
            <person name="Zhang B."/>
            <person name="Dong D."/>
            <person name="Zhang S."/>
            <person name="Zhao K."/>
            <person name="Wu D."/>
        </authorList>
    </citation>
    <scope>NUCLEOTIDE SEQUENCE [LARGE SCALE GENOMIC DNA]</scope>
    <source>
        <strain evidence="11">KNP414</strain>
    </source>
</reference>
<dbReference type="PANTHER" id="PTHR44757:SF2">
    <property type="entry name" value="BIOFILM ARCHITECTURE MAINTENANCE PROTEIN MBAA"/>
    <property type="match status" value="1"/>
</dbReference>
<dbReference type="GO" id="GO:0000155">
    <property type="term" value="F:phosphorelay sensor kinase activity"/>
    <property type="evidence" value="ECO:0007669"/>
    <property type="project" value="InterPro"/>
</dbReference>
<evidence type="ECO:0000313" key="11">
    <source>
        <dbReference type="Proteomes" id="UP000006620"/>
    </source>
</evidence>
<dbReference type="Gene3D" id="3.30.450.20">
    <property type="entry name" value="PAS domain"/>
    <property type="match status" value="3"/>
</dbReference>
<dbReference type="SUPFAM" id="SSF55781">
    <property type="entry name" value="GAF domain-like"/>
    <property type="match status" value="1"/>
</dbReference>
<dbReference type="GO" id="GO:0005886">
    <property type="term" value="C:plasma membrane"/>
    <property type="evidence" value="ECO:0007669"/>
    <property type="project" value="UniProtKB-SubCell"/>
</dbReference>
<dbReference type="PROSITE" id="PS50112">
    <property type="entry name" value="PAS"/>
    <property type="match status" value="2"/>
</dbReference>
<keyword evidence="4 6" id="KW-1133">Transmembrane helix</keyword>
<feature type="transmembrane region" description="Helical" evidence="6">
    <location>
        <begin position="150"/>
        <end position="169"/>
    </location>
</feature>
<dbReference type="HOGENOM" id="CLU_318528_0_0_9"/>
<feature type="transmembrane region" description="Helical" evidence="6">
    <location>
        <begin position="86"/>
        <end position="107"/>
    </location>
</feature>
<dbReference type="Pfam" id="PF07694">
    <property type="entry name" value="5TM-5TMR_LYT"/>
    <property type="match status" value="1"/>
</dbReference>
<comment type="subcellular location">
    <subcellularLocation>
        <location evidence="1">Cell membrane</location>
        <topology evidence="1">Multi-pass membrane protein</topology>
    </subcellularLocation>
</comment>
<dbReference type="InterPro" id="IPR011620">
    <property type="entry name" value="Sig_transdc_His_kinase_LytS_TM"/>
</dbReference>
<feature type="transmembrane region" description="Helical" evidence="6">
    <location>
        <begin position="54"/>
        <end position="74"/>
    </location>
</feature>
<dbReference type="InterPro" id="IPR043128">
    <property type="entry name" value="Rev_trsase/Diguanyl_cyclase"/>
</dbReference>
<dbReference type="InterPro" id="IPR000014">
    <property type="entry name" value="PAS"/>
</dbReference>
<dbReference type="InterPro" id="IPR029016">
    <property type="entry name" value="GAF-like_dom_sf"/>
</dbReference>
<dbReference type="PROSITE" id="PS50887">
    <property type="entry name" value="GGDEF"/>
    <property type="match status" value="1"/>
</dbReference>
<dbReference type="InterPro" id="IPR035965">
    <property type="entry name" value="PAS-like_dom_sf"/>
</dbReference>
<feature type="domain" description="PAS" evidence="7">
    <location>
        <begin position="363"/>
        <end position="433"/>
    </location>
</feature>
<dbReference type="Pfam" id="PF00990">
    <property type="entry name" value="GGDEF"/>
    <property type="match status" value="1"/>
</dbReference>
<feature type="domain" description="PAC" evidence="8">
    <location>
        <begin position="440"/>
        <end position="490"/>
    </location>
</feature>
<evidence type="ECO:0000256" key="5">
    <source>
        <dbReference type="ARBA" id="ARBA00023136"/>
    </source>
</evidence>
<dbReference type="NCBIfam" id="TIGR00254">
    <property type="entry name" value="GGDEF"/>
    <property type="match status" value="1"/>
</dbReference>
<dbReference type="NCBIfam" id="TIGR00229">
    <property type="entry name" value="sensory_box"/>
    <property type="match status" value="2"/>
</dbReference>
<keyword evidence="3 6" id="KW-0812">Transmembrane</keyword>
<dbReference type="SMART" id="SM00086">
    <property type="entry name" value="PAC"/>
    <property type="match status" value="3"/>
</dbReference>
<sequence length="913" mass="100719">MVRRLREGCAEVIPDLFMNVAILLAFLFIFRLLFHDRLSAWPWTLRGKMAAGALHGGLGVLLMLFGVRISGSVLGGSALIDHRMIALMMAAHVGGLPSTLTAGAVMIGGRLVLQGSCDTVFLTSAAGIAAAALGTGWIAEHIVSYWKGWAAKLVLVSVVKILVLNIIFGTQAWRILPMYIGMLAAAVLFVASFLRHMNSLEQERRLNAFISELIGKFNASDSTSDIYEITLRELSKLFASETGGVILVGEHHCKGAYLIRNGIFAANGLTYPLSGLGAMKRIREGRIALYSDWRQHRPRGEIDEALYRQGVLSSLHIPLIYKGRTVAIINLGSGHGGHFTDKEVRTAEKLIPVLSLMLALKDAEGMFHSITQSGHDGIVLADSESNIVLWSKGAENLFGYSQEEAVGSPLHIIIPEPYREAHRRGMERHLRTGEGRVIGRAVELEGLRRDGTVFPIELSLNSWQTGGVAYYSSIIRDITQRKRSEEEILLLKQELADTLHHQEGLVLKFKKVEARFVYTMAEGMLLSRLGLGREDIVGSSPETLVSTAQLSLFLQKYEQAWQGERLQFEFKIGGGTFLASLNPVASRGEVVEVVAVISDISQRAAVEEELQESEERYRRLIEMLPDGILVYAENRIVLVNHKAVELLGGRQREQLIGRNVLDLVPTYAHEAAREQIRRIYEERTAVPPREKTYLRLDGRELEVEASSAWIAYKGKGAVMTVFRDNTERKRVREQLVEANERLRKLSALDGLTGIANRRSFDEAYEKEWRTAAESSLPLSVLLLDIDSFKAYNDTYGHQSGDACLKQVAHTLESLAEPRGYLAARYGGEEFVCLLPGAGPDEARRFGALICETVRDLGIPHVKSQAQPVVTVSVGTASAIANPLSAGRELIEQGDRALYEAKLNGRNQVVSAGG</sequence>
<evidence type="ECO:0000256" key="2">
    <source>
        <dbReference type="ARBA" id="ARBA00022475"/>
    </source>
</evidence>
<dbReference type="InterPro" id="IPR029787">
    <property type="entry name" value="Nucleotide_cyclase"/>
</dbReference>
<dbReference type="SMART" id="SM00065">
    <property type="entry name" value="GAF"/>
    <property type="match status" value="1"/>
</dbReference>
<dbReference type="Gene3D" id="3.30.450.40">
    <property type="match status" value="1"/>
</dbReference>
<feature type="transmembrane region" description="Helical" evidence="6">
    <location>
        <begin position="119"/>
        <end position="138"/>
    </location>
</feature>
<dbReference type="Gene3D" id="3.30.70.270">
    <property type="match status" value="1"/>
</dbReference>
<dbReference type="FunFam" id="3.30.70.270:FF:000001">
    <property type="entry name" value="Diguanylate cyclase domain protein"/>
    <property type="match status" value="1"/>
</dbReference>
<gene>
    <name evidence="10" type="primary">cph22</name>
    <name evidence="10" type="ordered locus">KNP414_07796</name>
</gene>
<dbReference type="Pfam" id="PF13426">
    <property type="entry name" value="PAS_9"/>
    <property type="match status" value="2"/>
</dbReference>
<dbReference type="InterPro" id="IPR000160">
    <property type="entry name" value="GGDEF_dom"/>
</dbReference>
<organism evidence="10 11">
    <name type="scientific">Paenibacillus mucilaginosus (strain KNP414)</name>
    <dbReference type="NCBI Taxonomy" id="1036673"/>
    <lineage>
        <taxon>Bacteria</taxon>
        <taxon>Bacillati</taxon>
        <taxon>Bacillota</taxon>
        <taxon>Bacilli</taxon>
        <taxon>Bacillales</taxon>
        <taxon>Paenibacillaceae</taxon>
        <taxon>Paenibacillus</taxon>
    </lineage>
</organism>
<evidence type="ECO:0000313" key="10">
    <source>
        <dbReference type="EMBL" id="AEI46282.1"/>
    </source>
</evidence>
<dbReference type="InterPro" id="IPR003018">
    <property type="entry name" value="GAF"/>
</dbReference>
<dbReference type="KEGG" id="pms:KNP414_07796"/>
<name>F8FGY1_PAEMK</name>
<evidence type="ECO:0000256" key="3">
    <source>
        <dbReference type="ARBA" id="ARBA00022692"/>
    </source>
</evidence>
<dbReference type="Pfam" id="PF13185">
    <property type="entry name" value="GAF_2"/>
    <property type="match status" value="1"/>
</dbReference>
<dbReference type="CDD" id="cd00130">
    <property type="entry name" value="PAS"/>
    <property type="match status" value="2"/>
</dbReference>
<dbReference type="InterPro" id="IPR000700">
    <property type="entry name" value="PAS-assoc_C"/>
</dbReference>
<keyword evidence="5 6" id="KW-0472">Membrane</keyword>
<dbReference type="SMART" id="SM00267">
    <property type="entry name" value="GGDEF"/>
    <property type="match status" value="1"/>
</dbReference>
<dbReference type="SUPFAM" id="SSF55785">
    <property type="entry name" value="PYP-like sensor domain (PAS domain)"/>
    <property type="match status" value="3"/>
</dbReference>
<dbReference type="PROSITE" id="PS50113">
    <property type="entry name" value="PAC"/>
    <property type="match status" value="1"/>
</dbReference>
<evidence type="ECO:0000256" key="6">
    <source>
        <dbReference type="SAM" id="Phobius"/>
    </source>
</evidence>
<feature type="domain" description="GGDEF" evidence="9">
    <location>
        <begin position="776"/>
        <end position="913"/>
    </location>
</feature>
<dbReference type="SUPFAM" id="SSF55073">
    <property type="entry name" value="Nucleotide cyclase"/>
    <property type="match status" value="1"/>
</dbReference>
<feature type="transmembrane region" description="Helical" evidence="6">
    <location>
        <begin position="12"/>
        <end position="34"/>
    </location>
</feature>
<reference evidence="10 11" key="2">
    <citation type="journal article" date="2013" name="Genome Announc.">
        <title>Genome Sequence of Growth-Improving Paenibacillus mucilaginosus Strain KNP414.</title>
        <authorList>
            <person name="Lu J.J."/>
            <person name="Wang J.F."/>
            <person name="Hu X.F."/>
        </authorList>
    </citation>
    <scope>NUCLEOTIDE SEQUENCE [LARGE SCALE GENOMIC DNA]</scope>
    <source>
        <strain evidence="10 11">KNP414</strain>
    </source>
</reference>